<dbReference type="Pfam" id="PF06048">
    <property type="entry name" value="DUF927"/>
    <property type="match status" value="1"/>
</dbReference>
<accession>A0ABS1CI88</accession>
<feature type="region of interest" description="Disordered" evidence="1">
    <location>
        <begin position="68"/>
        <end position="102"/>
    </location>
</feature>
<feature type="compositionally biased region" description="Low complexity" evidence="1">
    <location>
        <begin position="90"/>
        <end position="102"/>
    </location>
</feature>
<name>A0ABS1CI88_9GAMM</name>
<dbReference type="EMBL" id="NRRV01000023">
    <property type="protein sequence ID" value="MBK1631209.1"/>
    <property type="molecule type" value="Genomic_DNA"/>
</dbReference>
<comment type="caution">
    <text evidence="3">The sequence shown here is derived from an EMBL/GenBank/DDBJ whole genome shotgun (WGS) entry which is preliminary data.</text>
</comment>
<evidence type="ECO:0000259" key="2">
    <source>
        <dbReference type="Pfam" id="PF06048"/>
    </source>
</evidence>
<keyword evidence="4" id="KW-1185">Reference proteome</keyword>
<sequence>MPMRPAPTTPARWRSSPARPARQALRSWTCPASARRPPMPARRTGHLPKGYDAADALKAGWTAETFSAAARWRPLDDPEPEPERARAPEDAAPAAGDAGGLPYPFEVRDGGIYYRKPDSTRHKGGDTPAPVWVCSGLQVIAMTRDERGEDFGRLAEFTDPDGRPRRLSIPAADLQGSGEALRSRLARLGLEVSTHPEARRAFLELLQRWRPDARATSTTRTGWTAGGAFVLPGQVIGDGPEPVVLSAELSEGPAFATRGTVEDWRRHVGALCIGNSRLLFCVSVPFAAPLLHLIGAESGGFHLRGSSTDGSSSGKTTAQRVAAAVCGPPDFLDRWRTTDNGLEATAELHNDAPLILDELGQMEPRAAGEAAYMLAAGAGKVRASRNGDGRPIKRWRLLFLSSGEIGLTQHMEAANKRARAGQEVRMAEVPADAGAGLGCFEDLHDDPDGGAFALRLTDAAASYYGAPFVAFVRALVEHRAELPRIVRRERDLFVSDALRGIKDPSGQVRRVAQRFALVAVGGELATAEGITGWPEGAAYDAAASCFADWLKARGGPVPAEERDLLSQVRHWFERHSNRLAWKDRAERLDDHMPEVPQRAGFKEDKADGTLWLYVLRETFAREVVEGHDPRDAARVLLRRGLLLPDSDGKTTQKIRLPGAKNPQRVYVFTADSVAGGEFDGP</sequence>
<dbReference type="InterPro" id="IPR009270">
    <property type="entry name" value="DUF927"/>
</dbReference>
<proteinExistence type="predicted"/>
<protein>
    <recommendedName>
        <fullName evidence="2">DUF927 domain-containing protein</fullName>
    </recommendedName>
</protein>
<evidence type="ECO:0000256" key="1">
    <source>
        <dbReference type="SAM" id="MobiDB-lite"/>
    </source>
</evidence>
<feature type="compositionally biased region" description="Low complexity" evidence="1">
    <location>
        <begin position="10"/>
        <end position="36"/>
    </location>
</feature>
<evidence type="ECO:0000313" key="4">
    <source>
        <dbReference type="Proteomes" id="UP000748752"/>
    </source>
</evidence>
<feature type="region of interest" description="Disordered" evidence="1">
    <location>
        <begin position="1"/>
        <end position="50"/>
    </location>
</feature>
<evidence type="ECO:0000313" key="3">
    <source>
        <dbReference type="EMBL" id="MBK1631209.1"/>
    </source>
</evidence>
<reference evidence="3 4" key="1">
    <citation type="journal article" date="2020" name="Microorganisms">
        <title>Osmotic Adaptation and Compatible Solute Biosynthesis of Phototrophic Bacteria as Revealed from Genome Analyses.</title>
        <authorList>
            <person name="Imhoff J.F."/>
            <person name="Rahn T."/>
            <person name="Kunzel S."/>
            <person name="Keller A."/>
            <person name="Neulinger S.C."/>
        </authorList>
    </citation>
    <scope>NUCLEOTIDE SEQUENCE [LARGE SCALE GENOMIC DNA]</scope>
    <source>
        <strain evidence="3 4">DSM 6210</strain>
    </source>
</reference>
<feature type="compositionally biased region" description="Basic and acidic residues" evidence="1">
    <location>
        <begin position="73"/>
        <end position="89"/>
    </location>
</feature>
<dbReference type="Proteomes" id="UP000748752">
    <property type="component" value="Unassembled WGS sequence"/>
</dbReference>
<feature type="domain" description="DUF927" evidence="2">
    <location>
        <begin position="105"/>
        <end position="393"/>
    </location>
</feature>
<gene>
    <name evidence="3" type="ORF">CKO31_10755</name>
</gene>
<organism evidence="3 4">
    <name type="scientific">Thiohalocapsa halophila</name>
    <dbReference type="NCBI Taxonomy" id="69359"/>
    <lineage>
        <taxon>Bacteria</taxon>
        <taxon>Pseudomonadati</taxon>
        <taxon>Pseudomonadota</taxon>
        <taxon>Gammaproteobacteria</taxon>
        <taxon>Chromatiales</taxon>
        <taxon>Chromatiaceae</taxon>
        <taxon>Thiohalocapsa</taxon>
    </lineage>
</organism>